<dbReference type="EMBL" id="NIVC01003512">
    <property type="protein sequence ID" value="PAA51051.1"/>
    <property type="molecule type" value="Genomic_DNA"/>
</dbReference>
<evidence type="ECO:0000313" key="9">
    <source>
        <dbReference type="EMBL" id="PAA51051.1"/>
    </source>
</evidence>
<evidence type="ECO:0000256" key="5">
    <source>
        <dbReference type="ARBA" id="ARBA00023157"/>
    </source>
</evidence>
<dbReference type="PROSITE" id="PS51092">
    <property type="entry name" value="FN2_2"/>
    <property type="match status" value="2"/>
</dbReference>
<evidence type="ECO:0000256" key="1">
    <source>
        <dbReference type="ARBA" id="ARBA00004613"/>
    </source>
</evidence>
<name>A0A267DP44_9PLAT</name>
<comment type="caution">
    <text evidence="9">The sequence shown here is derived from an EMBL/GenBank/DDBJ whole genome shotgun (WGS) entry which is preliminary data.</text>
</comment>
<dbReference type="InterPro" id="IPR036943">
    <property type="entry name" value="FN_type2_sf"/>
</dbReference>
<reference evidence="9 12" key="1">
    <citation type="submission" date="2017-06" db="EMBL/GenBank/DDBJ databases">
        <title>A platform for efficient transgenesis in Macrostomum lignano, a flatworm model organism for stem cell research.</title>
        <authorList>
            <person name="Berezikov E."/>
        </authorList>
    </citation>
    <scope>NUCLEOTIDE SEQUENCE [LARGE SCALE GENOMIC DNA]</scope>
    <source>
        <strain evidence="9">DV1</strain>
        <tissue evidence="9">Whole organism</tissue>
    </source>
</reference>
<evidence type="ECO:0000256" key="3">
    <source>
        <dbReference type="ARBA" id="ARBA00022525"/>
    </source>
</evidence>
<dbReference type="EMBL" id="NIVC01003168">
    <property type="protein sequence ID" value="PAA52897.1"/>
    <property type="molecule type" value="Genomic_DNA"/>
</dbReference>
<dbReference type="SMART" id="SM00059">
    <property type="entry name" value="FN2"/>
    <property type="match status" value="1"/>
</dbReference>
<evidence type="ECO:0000313" key="11">
    <source>
        <dbReference type="EMBL" id="PAA73158.1"/>
    </source>
</evidence>
<evidence type="ECO:0000256" key="7">
    <source>
        <dbReference type="SAM" id="SignalP"/>
    </source>
</evidence>
<comment type="subcellular location">
    <subcellularLocation>
        <location evidence="1">Secreted</location>
    </subcellularLocation>
</comment>
<dbReference type="InterPro" id="IPR000562">
    <property type="entry name" value="FN_type2_dom"/>
</dbReference>
<dbReference type="EMBL" id="NIVC01001029">
    <property type="protein sequence ID" value="PAA73158.1"/>
    <property type="molecule type" value="Genomic_DNA"/>
</dbReference>
<dbReference type="SUPFAM" id="SSF57440">
    <property type="entry name" value="Kringle-like"/>
    <property type="match status" value="2"/>
</dbReference>
<dbReference type="PANTHER" id="PTHR22918">
    <property type="entry name" value="SEMINAL PLASMA PROTEIN"/>
    <property type="match status" value="1"/>
</dbReference>
<keyword evidence="12" id="KW-1185">Reference proteome</keyword>
<feature type="domain" description="Fibronectin type-II" evidence="8">
    <location>
        <begin position="157"/>
        <end position="203"/>
    </location>
</feature>
<sequence length="254" mass="27686">MFRRRLSLLLQPMLPLLLQLLLPDIQPATACSATSVREIQSKIVNGKLAAIRCSDIKGILRGGSLMDPATYIECLPNSTEHACTGGARCLGYRCGCPDGLVYIGALGCTDVDECSLKLGGPACTGPQDRVSCVNLQGGFACNCTQPGQQYHPEWGCTDSPECVFPFVYRGKRYTHCTSADRGYLWCGLSDDVDRDNRWVACPLSYGTAHCVFPTRYQGELRSGCFVDKPTGKRLCSLTSNFDADREAELCMEVA</sequence>
<feature type="domain" description="Fibronectin type-II" evidence="8">
    <location>
        <begin position="205"/>
        <end position="252"/>
    </location>
</feature>
<accession>A0A267DP44</accession>
<comment type="similarity">
    <text evidence="2">Belongs to the seminal plasma protein family.</text>
</comment>
<evidence type="ECO:0000256" key="2">
    <source>
        <dbReference type="ARBA" id="ARBA00010011"/>
    </source>
</evidence>
<dbReference type="Gene3D" id="2.10.25.10">
    <property type="entry name" value="Laminin"/>
    <property type="match status" value="1"/>
</dbReference>
<dbReference type="PANTHER" id="PTHR22918:SF1">
    <property type="entry name" value="FIBRONECTIN TYPE-II DOMAIN-CONTAINING PROTEIN"/>
    <property type="match status" value="1"/>
</dbReference>
<dbReference type="STRING" id="282301.A0A267DP44"/>
<feature type="signal peptide" evidence="7">
    <location>
        <begin position="1"/>
        <end position="30"/>
    </location>
</feature>
<dbReference type="OrthoDB" id="9427703at2759"/>
<protein>
    <recommendedName>
        <fullName evidence="8">Fibronectin type-II domain-containing protein</fullName>
    </recommendedName>
</protein>
<organism evidence="9 12">
    <name type="scientific">Macrostomum lignano</name>
    <dbReference type="NCBI Taxonomy" id="282301"/>
    <lineage>
        <taxon>Eukaryota</taxon>
        <taxon>Metazoa</taxon>
        <taxon>Spiralia</taxon>
        <taxon>Lophotrochozoa</taxon>
        <taxon>Platyhelminthes</taxon>
        <taxon>Rhabditophora</taxon>
        <taxon>Macrostomorpha</taxon>
        <taxon>Macrostomida</taxon>
        <taxon>Macrostomidae</taxon>
        <taxon>Macrostomum</taxon>
    </lineage>
</organism>
<evidence type="ECO:0000259" key="8">
    <source>
        <dbReference type="PROSITE" id="PS51092"/>
    </source>
</evidence>
<feature type="chain" id="PRO_5011915947" description="Fibronectin type-II domain-containing protein" evidence="7">
    <location>
        <begin position="31"/>
        <end position="254"/>
    </location>
</feature>
<dbReference type="AlphaFoldDB" id="A0A267DP44"/>
<dbReference type="InterPro" id="IPR013806">
    <property type="entry name" value="Kringle-like"/>
</dbReference>
<dbReference type="GO" id="GO:0008201">
    <property type="term" value="F:heparin binding"/>
    <property type="evidence" value="ECO:0007669"/>
    <property type="project" value="TreeGrafter"/>
</dbReference>
<evidence type="ECO:0000256" key="6">
    <source>
        <dbReference type="PROSITE-ProRule" id="PRU00479"/>
    </source>
</evidence>
<keyword evidence="4" id="KW-0677">Repeat</keyword>
<dbReference type="InterPro" id="IPR051666">
    <property type="entry name" value="SP_Capacitation_Regulator"/>
</dbReference>
<comment type="caution">
    <text evidence="6">Lacks conserved residue(s) required for the propagation of feature annotation.</text>
</comment>
<keyword evidence="7" id="KW-0732">Signal</keyword>
<dbReference type="Gene3D" id="2.10.10.10">
    <property type="entry name" value="Fibronectin, type II, collagen-binding"/>
    <property type="match status" value="2"/>
</dbReference>
<dbReference type="GO" id="GO:0005576">
    <property type="term" value="C:extracellular region"/>
    <property type="evidence" value="ECO:0007669"/>
    <property type="project" value="UniProtKB-SubCell"/>
</dbReference>
<dbReference type="GO" id="GO:0009986">
    <property type="term" value="C:cell surface"/>
    <property type="evidence" value="ECO:0007669"/>
    <property type="project" value="TreeGrafter"/>
</dbReference>
<dbReference type="Pfam" id="PF00040">
    <property type="entry name" value="fn2"/>
    <property type="match status" value="2"/>
</dbReference>
<proteinExistence type="inferred from homology"/>
<dbReference type="PRINTS" id="PR00013">
    <property type="entry name" value="FNTYPEII"/>
</dbReference>
<evidence type="ECO:0000313" key="10">
    <source>
        <dbReference type="EMBL" id="PAA52897.1"/>
    </source>
</evidence>
<evidence type="ECO:0000256" key="4">
    <source>
        <dbReference type="ARBA" id="ARBA00022737"/>
    </source>
</evidence>
<keyword evidence="3" id="KW-0964">Secreted</keyword>
<dbReference type="Proteomes" id="UP000215902">
    <property type="component" value="Unassembled WGS sequence"/>
</dbReference>
<keyword evidence="5" id="KW-1015">Disulfide bond</keyword>
<gene>
    <name evidence="11" type="ORF">BOX15_Mlig027412g1</name>
    <name evidence="10" type="ORF">BOX15_Mlig027412g2</name>
    <name evidence="9" type="ORF">BOX15_Mlig027412g3</name>
</gene>
<dbReference type="CDD" id="cd00062">
    <property type="entry name" value="FN2"/>
    <property type="match status" value="1"/>
</dbReference>
<evidence type="ECO:0000313" key="12">
    <source>
        <dbReference type="Proteomes" id="UP000215902"/>
    </source>
</evidence>